<dbReference type="AlphaFoldDB" id="A0A8H4I031"/>
<evidence type="ECO:0000313" key="2">
    <source>
        <dbReference type="EMBL" id="KAH1908680.1"/>
    </source>
</evidence>
<feature type="region of interest" description="Disordered" evidence="1">
    <location>
        <begin position="44"/>
        <end position="157"/>
    </location>
</feature>
<feature type="compositionally biased region" description="Basic and acidic residues" evidence="1">
    <location>
        <begin position="97"/>
        <end position="116"/>
    </location>
</feature>
<feature type="compositionally biased region" description="Basic and acidic residues" evidence="1">
    <location>
        <begin position="72"/>
        <end position="82"/>
    </location>
</feature>
<organism evidence="2 3">
    <name type="scientific">Aspergillus fumigatus</name>
    <name type="common">Neosartorya fumigata</name>
    <dbReference type="NCBI Taxonomy" id="746128"/>
    <lineage>
        <taxon>Eukaryota</taxon>
        <taxon>Fungi</taxon>
        <taxon>Dikarya</taxon>
        <taxon>Ascomycota</taxon>
        <taxon>Pezizomycotina</taxon>
        <taxon>Eurotiomycetes</taxon>
        <taxon>Eurotiomycetidae</taxon>
        <taxon>Eurotiales</taxon>
        <taxon>Aspergillaceae</taxon>
        <taxon>Aspergillus</taxon>
        <taxon>Aspergillus subgen. Fumigati</taxon>
    </lineage>
</organism>
<gene>
    <name evidence="2" type="ORF">KXV57_002860</name>
</gene>
<dbReference type="OMA" id="YPPIHIR"/>
<feature type="region of interest" description="Disordered" evidence="1">
    <location>
        <begin position="1"/>
        <end position="23"/>
    </location>
</feature>
<accession>A0A8H4I031</accession>
<feature type="compositionally biased region" description="Polar residues" evidence="1">
    <location>
        <begin position="59"/>
        <end position="71"/>
    </location>
</feature>
<reference evidence="2" key="1">
    <citation type="submission" date="2021-08" db="EMBL/GenBank/DDBJ databases">
        <title>Global Aspergillus fumigatus from environmental and clinical sources.</title>
        <authorList>
            <person name="Barber A."/>
            <person name="Sae-Ong T."/>
        </authorList>
    </citation>
    <scope>NUCLEOTIDE SEQUENCE</scope>
    <source>
        <strain evidence="2">NRZ-2016-071</strain>
    </source>
</reference>
<proteinExistence type="predicted"/>
<evidence type="ECO:0000256" key="1">
    <source>
        <dbReference type="SAM" id="MobiDB-lite"/>
    </source>
</evidence>
<protein>
    <submittedName>
        <fullName evidence="2">Uncharacterized protein</fullName>
    </submittedName>
</protein>
<dbReference type="Proteomes" id="UP000813423">
    <property type="component" value="Unassembled WGS sequence"/>
</dbReference>
<comment type="caution">
    <text evidence="2">The sequence shown here is derived from an EMBL/GenBank/DDBJ whole genome shotgun (WGS) entry which is preliminary data.</text>
</comment>
<dbReference type="EMBL" id="JAIBSC010000018">
    <property type="protein sequence ID" value="KAH1908680.1"/>
    <property type="molecule type" value="Genomic_DNA"/>
</dbReference>
<name>A0A8H4I031_ASPFM</name>
<evidence type="ECO:0000313" key="3">
    <source>
        <dbReference type="Proteomes" id="UP000813423"/>
    </source>
</evidence>
<sequence length="157" mass="17501">MSAESRKTTTRIGTGTTTASYQTHRPASSLLIASKRLLVKPSPVPQTITPNVHPASITIKPSLSSIATPTRPTDRSKAHTVEMDLSQPPQPFLDPGVWERMKAAGRDASRGPSAEREEGEEERRRRREREAEFGQMAVRGRMGGLGRQEMIHRRRLH</sequence>